<protein>
    <recommendedName>
        <fullName evidence="1">Beta-mannosidase Ig-fold domain-containing protein</fullName>
    </recommendedName>
</protein>
<dbReference type="Pfam" id="PF17753">
    <property type="entry name" value="Ig_mannosidase"/>
    <property type="match status" value="1"/>
</dbReference>
<name>A0A3S5AU40_9PLAT</name>
<dbReference type="OrthoDB" id="2866996at2759"/>
<proteinExistence type="predicted"/>
<dbReference type="InterPro" id="IPR036156">
    <property type="entry name" value="Beta-gal/glucu_dom_sf"/>
</dbReference>
<keyword evidence="3" id="KW-1185">Reference proteome</keyword>
<dbReference type="Proteomes" id="UP000784294">
    <property type="component" value="Unassembled WGS sequence"/>
</dbReference>
<accession>A0A3S5AU40</accession>
<organism evidence="2 3">
    <name type="scientific">Protopolystoma xenopodis</name>
    <dbReference type="NCBI Taxonomy" id="117903"/>
    <lineage>
        <taxon>Eukaryota</taxon>
        <taxon>Metazoa</taxon>
        <taxon>Spiralia</taxon>
        <taxon>Lophotrochozoa</taxon>
        <taxon>Platyhelminthes</taxon>
        <taxon>Monogenea</taxon>
        <taxon>Polyopisthocotylea</taxon>
        <taxon>Polystomatidea</taxon>
        <taxon>Polystomatidae</taxon>
        <taxon>Protopolystoma</taxon>
    </lineage>
</organism>
<comment type="caution">
    <text evidence="2">The sequence shown here is derived from an EMBL/GenBank/DDBJ whole genome shotgun (WGS) entry which is preliminary data.</text>
</comment>
<evidence type="ECO:0000259" key="1">
    <source>
        <dbReference type="Pfam" id="PF17753"/>
    </source>
</evidence>
<reference evidence="2" key="1">
    <citation type="submission" date="2018-11" db="EMBL/GenBank/DDBJ databases">
        <authorList>
            <consortium name="Pathogen Informatics"/>
        </authorList>
    </citation>
    <scope>NUCLEOTIDE SEQUENCE</scope>
</reference>
<dbReference type="EMBL" id="CAAALY010073225">
    <property type="protein sequence ID" value="VEL25342.1"/>
    <property type="molecule type" value="Genomic_DNA"/>
</dbReference>
<dbReference type="Gene3D" id="2.60.40.10">
    <property type="entry name" value="Immunoglobulins"/>
    <property type="match status" value="1"/>
</dbReference>
<feature type="domain" description="Beta-mannosidase Ig-fold" evidence="1">
    <location>
        <begin position="136"/>
        <end position="209"/>
    </location>
</feature>
<sequence length="222" mass="24393">MHHHLPPHTTQVNAPGRSNLVHLARWPLHPGNLQNRADWAASDDCPVHLFRASVGQMMRQCKCESVEPAACLVHVSLYGEADDYPGHDWIALGRPAEISFWPPTAGRNGLRISHVHDVGFTSTSSPAGVNGDSQPFHSSRVYELSVAAKSPELFVWLDLDPALNLDAWFSDNGFSLLAQPERNVTMYVMGNPGLSAAQLQAKLRIYSLAMLRQSGVHPAEFS</sequence>
<dbReference type="InterPro" id="IPR041625">
    <property type="entry name" value="Beta-mannosidase_Ig"/>
</dbReference>
<evidence type="ECO:0000313" key="3">
    <source>
        <dbReference type="Proteomes" id="UP000784294"/>
    </source>
</evidence>
<dbReference type="AlphaFoldDB" id="A0A3S5AU40"/>
<dbReference type="SUPFAM" id="SSF49303">
    <property type="entry name" value="beta-Galactosidase/glucuronidase domain"/>
    <property type="match status" value="1"/>
</dbReference>
<gene>
    <name evidence="2" type="ORF">PXEA_LOCUS18782</name>
</gene>
<evidence type="ECO:0000313" key="2">
    <source>
        <dbReference type="EMBL" id="VEL25342.1"/>
    </source>
</evidence>
<dbReference type="InterPro" id="IPR013783">
    <property type="entry name" value="Ig-like_fold"/>
</dbReference>